<protein>
    <recommendedName>
        <fullName evidence="4">LytR cell envelope-related transcriptional attenuator</fullName>
    </recommendedName>
</protein>
<sequence length="155" mass="16823">MAMSSRARLVRSAILLTASLLMSGCVTTWQVDPAVLDEVRSVGKVIGEVTYDGIWEDTNDIVTTFVIDVGGKSGPDSVDRAIDLLGGRGWKALRTDLPASVTMGSPKWGNDQLVVRPFDPREVKNEPEIEKEISRKSPDPEALVVVLAWEGASED</sequence>
<evidence type="ECO:0000256" key="1">
    <source>
        <dbReference type="SAM" id="SignalP"/>
    </source>
</evidence>
<dbReference type="EMBL" id="FNFB01000014">
    <property type="protein sequence ID" value="SDL03230.1"/>
    <property type="molecule type" value="Genomic_DNA"/>
</dbReference>
<keyword evidence="3" id="KW-1185">Reference proteome</keyword>
<feature type="signal peptide" evidence="1">
    <location>
        <begin position="1"/>
        <end position="28"/>
    </location>
</feature>
<keyword evidence="1" id="KW-0732">Signal</keyword>
<evidence type="ECO:0008006" key="4">
    <source>
        <dbReference type="Google" id="ProtNLM"/>
    </source>
</evidence>
<dbReference type="OrthoDB" id="3533962at2"/>
<dbReference type="PROSITE" id="PS51257">
    <property type="entry name" value="PROKAR_LIPOPROTEIN"/>
    <property type="match status" value="1"/>
</dbReference>
<dbReference type="RefSeq" id="WP_090768789.1">
    <property type="nucleotide sequence ID" value="NZ_FNFB01000014.1"/>
</dbReference>
<dbReference type="Proteomes" id="UP000198683">
    <property type="component" value="Unassembled WGS sequence"/>
</dbReference>
<name>A0A1G9GRB4_9ACTN</name>
<proteinExistence type="predicted"/>
<feature type="chain" id="PRO_5038639062" description="LytR cell envelope-related transcriptional attenuator" evidence="1">
    <location>
        <begin position="29"/>
        <end position="155"/>
    </location>
</feature>
<gene>
    <name evidence="2" type="ORF">SAMN05421874_114195</name>
</gene>
<evidence type="ECO:0000313" key="3">
    <source>
        <dbReference type="Proteomes" id="UP000198683"/>
    </source>
</evidence>
<evidence type="ECO:0000313" key="2">
    <source>
        <dbReference type="EMBL" id="SDL03230.1"/>
    </source>
</evidence>
<reference evidence="2 3" key="1">
    <citation type="submission" date="2016-10" db="EMBL/GenBank/DDBJ databases">
        <authorList>
            <person name="de Groot N.N."/>
        </authorList>
    </citation>
    <scope>NUCLEOTIDE SEQUENCE [LARGE SCALE GENOMIC DNA]</scope>
    <source>
        <strain evidence="2 3">CGMCC 4.5681</strain>
    </source>
</reference>
<dbReference type="AlphaFoldDB" id="A0A1G9GRB4"/>
<organism evidence="2 3">
    <name type="scientific">Nonomuraea maritima</name>
    <dbReference type="NCBI Taxonomy" id="683260"/>
    <lineage>
        <taxon>Bacteria</taxon>
        <taxon>Bacillati</taxon>
        <taxon>Actinomycetota</taxon>
        <taxon>Actinomycetes</taxon>
        <taxon>Streptosporangiales</taxon>
        <taxon>Streptosporangiaceae</taxon>
        <taxon>Nonomuraea</taxon>
    </lineage>
</organism>
<accession>A0A1G9GRB4</accession>